<dbReference type="STRING" id="35570.A0A1I8Q964"/>
<feature type="compositionally biased region" description="Low complexity" evidence="7">
    <location>
        <begin position="578"/>
        <end position="600"/>
    </location>
</feature>
<dbReference type="VEuPathDB" id="VectorBase:SCAU015048"/>
<proteinExistence type="inferred from homology"/>
<feature type="region of interest" description="Disordered" evidence="7">
    <location>
        <begin position="826"/>
        <end position="856"/>
    </location>
</feature>
<comment type="similarity">
    <text evidence="2">Belongs to the NRF1/Ewg family.</text>
</comment>
<dbReference type="EnsemblMetazoa" id="SCAU015048-RD">
    <property type="protein sequence ID" value="SCAU015048-PD"/>
    <property type="gene ID" value="SCAU015048"/>
</dbReference>
<evidence type="ECO:0000256" key="2">
    <source>
        <dbReference type="ARBA" id="ARBA00005713"/>
    </source>
</evidence>
<dbReference type="Pfam" id="PF10491">
    <property type="entry name" value="Nrf1_DNA-bind"/>
    <property type="match status" value="1"/>
</dbReference>
<dbReference type="PANTHER" id="PTHR20338">
    <property type="entry name" value="NUCLEAR RESPIRATORY FACTOR 1"/>
    <property type="match status" value="1"/>
</dbReference>
<organism evidence="9 10">
    <name type="scientific">Stomoxys calcitrans</name>
    <name type="common">Stable fly</name>
    <name type="synonym">Conops calcitrans</name>
    <dbReference type="NCBI Taxonomy" id="35570"/>
    <lineage>
        <taxon>Eukaryota</taxon>
        <taxon>Metazoa</taxon>
        <taxon>Ecdysozoa</taxon>
        <taxon>Arthropoda</taxon>
        <taxon>Hexapoda</taxon>
        <taxon>Insecta</taxon>
        <taxon>Pterygota</taxon>
        <taxon>Neoptera</taxon>
        <taxon>Endopterygota</taxon>
        <taxon>Diptera</taxon>
        <taxon>Brachycera</taxon>
        <taxon>Muscomorpha</taxon>
        <taxon>Muscoidea</taxon>
        <taxon>Muscidae</taxon>
        <taxon>Stomoxys</taxon>
    </lineage>
</organism>
<dbReference type="EnsemblMetazoa" id="SCAU015048-RF">
    <property type="protein sequence ID" value="SCAU015048-PF"/>
    <property type="gene ID" value="SCAU015048"/>
</dbReference>
<keyword evidence="10" id="KW-1185">Reference proteome</keyword>
<keyword evidence="4" id="KW-0238">DNA-binding</keyword>
<evidence type="ECO:0000259" key="8">
    <source>
        <dbReference type="Pfam" id="PF10491"/>
    </source>
</evidence>
<evidence type="ECO:0000256" key="6">
    <source>
        <dbReference type="ARBA" id="ARBA00023242"/>
    </source>
</evidence>
<evidence type="ECO:0000256" key="4">
    <source>
        <dbReference type="ARBA" id="ARBA00023125"/>
    </source>
</evidence>
<feature type="compositionally biased region" description="Low complexity" evidence="7">
    <location>
        <begin position="507"/>
        <end position="527"/>
    </location>
</feature>
<evidence type="ECO:0000313" key="10">
    <source>
        <dbReference type="Proteomes" id="UP000095300"/>
    </source>
</evidence>
<dbReference type="EnsemblMetazoa" id="SCAU015048-RE">
    <property type="protein sequence ID" value="SCAU015048-PE"/>
    <property type="gene ID" value="SCAU015048"/>
</dbReference>
<keyword evidence="5" id="KW-0804">Transcription</keyword>
<dbReference type="GO" id="GO:0006357">
    <property type="term" value="P:regulation of transcription by RNA polymerase II"/>
    <property type="evidence" value="ECO:0007669"/>
    <property type="project" value="InterPro"/>
</dbReference>
<keyword evidence="6" id="KW-0539">Nucleus</keyword>
<dbReference type="AlphaFoldDB" id="A0A1I8Q964"/>
<name>A0A1I8Q964_STOCA</name>
<feature type="region of interest" description="Disordered" evidence="7">
    <location>
        <begin position="578"/>
        <end position="615"/>
    </location>
</feature>
<reference evidence="10" key="1">
    <citation type="submission" date="2015-05" db="EMBL/GenBank/DDBJ databases">
        <authorList>
            <person name="Wilson R.K."/>
            <person name="Warren W.C."/>
            <person name="Olafson P."/>
        </authorList>
    </citation>
    <scope>NUCLEOTIDE SEQUENCE [LARGE SCALE GENOMIC DNA]</scope>
    <source>
        <strain evidence="10">USDA</strain>
    </source>
</reference>
<dbReference type="GO" id="GO:0005634">
    <property type="term" value="C:nucleus"/>
    <property type="evidence" value="ECO:0007669"/>
    <property type="project" value="UniProtKB-SubCell"/>
</dbReference>
<evidence type="ECO:0000256" key="7">
    <source>
        <dbReference type="SAM" id="MobiDB-lite"/>
    </source>
</evidence>
<feature type="domain" description="Nuclear respiratory factor 1 NLS/DNA-binding dimerisation" evidence="8">
    <location>
        <begin position="81"/>
        <end position="291"/>
    </location>
</feature>
<dbReference type="InterPro" id="IPR019525">
    <property type="entry name" value="Nrf1_NLS/DNA-bd_dimer"/>
</dbReference>
<gene>
    <name evidence="9" type="primary">106085209</name>
</gene>
<feature type="region of interest" description="Disordered" evidence="7">
    <location>
        <begin position="471"/>
        <end position="527"/>
    </location>
</feature>
<dbReference type="OrthoDB" id="10031051at2759"/>
<dbReference type="InterPro" id="IPR039142">
    <property type="entry name" value="NRF1/Ewg"/>
</dbReference>
<sequence>MNVTTITTLPNATQAAVESITSHGHKQQQQTTYKIEMLDDSMASDDDDDDLISSDGSIFDENELAQIAVQDDLANQLAAAGPVGVAAAAAIASSKKRKRQHSFETNPSVRKRQQNRLLRKLRGIIYEFTGRVGKQAVVLVATPGKPNTSYKVFGAKPLEDVVRNLKNIVMDELENALAQQAPPPPQEDPSLFELPPLIIDGIPTPVEKMTQAQLRAFIPLMLKYSTGRGKPGWGREATRPPWWPKELPWANVRMDARSEDDKQKISWTHALRKIVINCYKYHGREDLLPTFADEDDKVSQLISHEEEDDEEEVIVQPVHNNTATTIQTVTATPTTNANSNVRYTTQTVLSTIQNADGTVSLIQVDPNNPIITLPDGTTAQVQGVATLHQGEGGATIQTVQSLGDVNGHENMTVDLTEATVAQDGQIYITTEDGQGYPVSVSNMITVPVSASMYQSMMANIQQIHTNSDGTVCITPMQVDSHTSNSNSNSDSNNRHSPNEAGNGGGHSSSNSNNSAANNNTSSNSNNATIIAAGPHQQQYQCYSIMAASPLATTAAAAQRLLANSGLSQAHALVQSLSLNSNNNNNNNNSGSSSNSNNSDNSHNHNNHNNSNNGSSCNNNLISTNANNIRCQIINASSSLLANQNSSSHQQMATQQHHHHLQHHQHQQAAAAFINQQSLANVLQNGTAKVFIAANPAHLSLTAAAAANIFNSNNNNSDATATNNNNNNGSNSNIKIATALPIVVATTGNPHAHHQHYHQQATAAIIAAAGGVGAGAGVGLGKHRSRNSNSQHSAGGFAMKTSHKRRKHNNFAAKVLPIKIEEQDCNSAETDTSSLMHHNNNSNNNSGSGGGSGNIINTTTTQNAEGLLNIQILESSSERTLCHAEDGGVTADDADGVGGGADDNDDVGNHAGGGAVLGVCHVGNVRMGNRLLSVDVSKTIKLESIDS</sequence>
<dbReference type="GO" id="GO:0003677">
    <property type="term" value="F:DNA binding"/>
    <property type="evidence" value="ECO:0007669"/>
    <property type="project" value="UniProtKB-KW"/>
</dbReference>
<evidence type="ECO:0000313" key="9">
    <source>
        <dbReference type="EnsemblMetazoa" id="SCAU015048-PA"/>
    </source>
</evidence>
<feature type="region of interest" description="Disordered" evidence="7">
    <location>
        <begin position="781"/>
        <end position="803"/>
    </location>
</feature>
<comment type="subcellular location">
    <subcellularLocation>
        <location evidence="1">Nucleus</location>
    </subcellularLocation>
</comment>
<protein>
    <recommendedName>
        <fullName evidence="8">Nuclear respiratory factor 1 NLS/DNA-binding dimerisation domain-containing protein</fullName>
    </recommendedName>
</protein>
<evidence type="ECO:0000256" key="5">
    <source>
        <dbReference type="ARBA" id="ARBA00023163"/>
    </source>
</evidence>
<dbReference type="EnsemblMetazoa" id="SCAU015048-RA">
    <property type="protein sequence ID" value="SCAU015048-PA"/>
    <property type="gene ID" value="SCAU015048"/>
</dbReference>
<feature type="compositionally biased region" description="Low complexity" evidence="7">
    <location>
        <begin position="606"/>
        <end position="615"/>
    </location>
</feature>
<feature type="compositionally biased region" description="Polar residues" evidence="7">
    <location>
        <begin position="826"/>
        <end position="837"/>
    </location>
</feature>
<evidence type="ECO:0000256" key="3">
    <source>
        <dbReference type="ARBA" id="ARBA00023015"/>
    </source>
</evidence>
<dbReference type="GO" id="GO:0003700">
    <property type="term" value="F:DNA-binding transcription factor activity"/>
    <property type="evidence" value="ECO:0007669"/>
    <property type="project" value="InterPro"/>
</dbReference>
<accession>A0A1I8Q964</accession>
<reference evidence="9" key="2">
    <citation type="submission" date="2020-05" db="UniProtKB">
        <authorList>
            <consortium name="EnsemblMetazoa"/>
        </authorList>
    </citation>
    <scope>IDENTIFICATION</scope>
    <source>
        <strain evidence="9">USDA</strain>
    </source>
</reference>
<evidence type="ECO:0000256" key="1">
    <source>
        <dbReference type="ARBA" id="ARBA00004123"/>
    </source>
</evidence>
<dbReference type="Proteomes" id="UP000095300">
    <property type="component" value="Unassembled WGS sequence"/>
</dbReference>
<dbReference type="EnsemblMetazoa" id="SCAU015048-RG">
    <property type="protein sequence ID" value="SCAU015048-PG"/>
    <property type="gene ID" value="SCAU015048"/>
</dbReference>
<keyword evidence="3" id="KW-0805">Transcription regulation</keyword>